<evidence type="ECO:0000256" key="10">
    <source>
        <dbReference type="ARBA" id="ARBA00023077"/>
    </source>
</evidence>
<comment type="similarity">
    <text evidence="2 14 15">Belongs to the TonB-dependent receptor family.</text>
</comment>
<keyword evidence="11 14" id="KW-0472">Membrane</keyword>
<dbReference type="RefSeq" id="WP_339091482.1">
    <property type="nucleotide sequence ID" value="NZ_LR743507.1"/>
</dbReference>
<name>A0A679JDM4_VARPD</name>
<evidence type="ECO:0000256" key="8">
    <source>
        <dbReference type="ARBA" id="ARBA00023004"/>
    </source>
</evidence>
<keyword evidence="6 14" id="KW-0812">Transmembrane</keyword>
<dbReference type="Gene3D" id="2.40.170.20">
    <property type="entry name" value="TonB-dependent receptor, beta-barrel domain"/>
    <property type="match status" value="1"/>
</dbReference>
<dbReference type="InterPro" id="IPR010105">
    <property type="entry name" value="TonB_sidphr_rcpt"/>
</dbReference>
<evidence type="ECO:0000256" key="9">
    <source>
        <dbReference type="ARBA" id="ARBA00023065"/>
    </source>
</evidence>
<keyword evidence="8" id="KW-0408">Iron</keyword>
<evidence type="ECO:0000313" key="20">
    <source>
        <dbReference type="EMBL" id="CAA2106802.1"/>
    </source>
</evidence>
<evidence type="ECO:0000256" key="3">
    <source>
        <dbReference type="ARBA" id="ARBA00022448"/>
    </source>
</evidence>
<feature type="signal peptide" evidence="17">
    <location>
        <begin position="1"/>
        <end position="41"/>
    </location>
</feature>
<keyword evidence="5" id="KW-0410">Iron transport</keyword>
<evidence type="ECO:0000256" key="1">
    <source>
        <dbReference type="ARBA" id="ARBA00004571"/>
    </source>
</evidence>
<feature type="region of interest" description="Disordered" evidence="16">
    <location>
        <begin position="60"/>
        <end position="86"/>
    </location>
</feature>
<feature type="domain" description="TonB-dependent receptor-like beta-barrel" evidence="18">
    <location>
        <begin position="260"/>
        <end position="702"/>
    </location>
</feature>
<gene>
    <name evidence="20" type="primary">fhuA_3</name>
    <name evidence="20" type="ORF">VVAX_03919</name>
</gene>
<proteinExistence type="inferred from homology"/>
<keyword evidence="12 20" id="KW-0675">Receptor</keyword>
<dbReference type="Pfam" id="PF00593">
    <property type="entry name" value="TonB_dep_Rec_b-barrel"/>
    <property type="match status" value="1"/>
</dbReference>
<evidence type="ECO:0000256" key="4">
    <source>
        <dbReference type="ARBA" id="ARBA00022452"/>
    </source>
</evidence>
<evidence type="ECO:0000256" key="11">
    <source>
        <dbReference type="ARBA" id="ARBA00023136"/>
    </source>
</evidence>
<comment type="subcellular location">
    <subcellularLocation>
        <location evidence="1 14">Cell outer membrane</location>
        <topology evidence="1 14">Multi-pass membrane protein</topology>
    </subcellularLocation>
</comment>
<evidence type="ECO:0000256" key="14">
    <source>
        <dbReference type="PROSITE-ProRule" id="PRU01360"/>
    </source>
</evidence>
<evidence type="ECO:0000256" key="16">
    <source>
        <dbReference type="SAM" id="MobiDB-lite"/>
    </source>
</evidence>
<dbReference type="InterPro" id="IPR037066">
    <property type="entry name" value="Plug_dom_sf"/>
</dbReference>
<protein>
    <submittedName>
        <fullName evidence="20">Ferrichrome-iron receptor</fullName>
    </submittedName>
</protein>
<reference evidence="20" key="1">
    <citation type="submission" date="2019-12" db="EMBL/GenBank/DDBJ databases">
        <authorList>
            <person name="Cremers G."/>
        </authorList>
    </citation>
    <scope>NUCLEOTIDE SEQUENCE</scope>
    <source>
        <strain evidence="20">Vvax</strain>
    </source>
</reference>
<dbReference type="InterPro" id="IPR012910">
    <property type="entry name" value="Plug_dom"/>
</dbReference>
<evidence type="ECO:0000256" key="2">
    <source>
        <dbReference type="ARBA" id="ARBA00009810"/>
    </source>
</evidence>
<dbReference type="Pfam" id="PF07715">
    <property type="entry name" value="Plug"/>
    <property type="match status" value="1"/>
</dbReference>
<evidence type="ECO:0000256" key="17">
    <source>
        <dbReference type="SAM" id="SignalP"/>
    </source>
</evidence>
<keyword evidence="10 15" id="KW-0798">TonB box</keyword>
<dbReference type="InterPro" id="IPR039426">
    <property type="entry name" value="TonB-dep_rcpt-like"/>
</dbReference>
<keyword evidence="13 14" id="KW-0998">Cell outer membrane</keyword>
<dbReference type="InterPro" id="IPR036942">
    <property type="entry name" value="Beta-barrel_TonB_sf"/>
</dbReference>
<organism evidence="20">
    <name type="scientific">Variovorax paradoxus</name>
    <dbReference type="NCBI Taxonomy" id="34073"/>
    <lineage>
        <taxon>Bacteria</taxon>
        <taxon>Pseudomonadati</taxon>
        <taxon>Pseudomonadota</taxon>
        <taxon>Betaproteobacteria</taxon>
        <taxon>Burkholderiales</taxon>
        <taxon>Comamonadaceae</taxon>
        <taxon>Variovorax</taxon>
    </lineage>
</organism>
<dbReference type="GO" id="GO:0015891">
    <property type="term" value="P:siderophore transport"/>
    <property type="evidence" value="ECO:0007669"/>
    <property type="project" value="InterPro"/>
</dbReference>
<keyword evidence="7 17" id="KW-0732">Signal</keyword>
<keyword evidence="4 14" id="KW-1134">Transmembrane beta strand</keyword>
<keyword evidence="3 14" id="KW-0813">Transport</keyword>
<keyword evidence="9" id="KW-0406">Ion transport</keyword>
<dbReference type="EMBL" id="LR743507">
    <property type="protein sequence ID" value="CAA2106802.1"/>
    <property type="molecule type" value="Genomic_DNA"/>
</dbReference>
<accession>A0A679JDM4</accession>
<evidence type="ECO:0000256" key="7">
    <source>
        <dbReference type="ARBA" id="ARBA00022729"/>
    </source>
</evidence>
<dbReference type="FunFam" id="2.40.170.20:FF:000005">
    <property type="entry name" value="TonB-dependent siderophore receptor"/>
    <property type="match status" value="1"/>
</dbReference>
<dbReference type="NCBIfam" id="TIGR01783">
    <property type="entry name" value="TonB-siderophor"/>
    <property type="match status" value="1"/>
</dbReference>
<dbReference type="GO" id="GO:0015344">
    <property type="term" value="F:siderophore uptake transmembrane transporter activity"/>
    <property type="evidence" value="ECO:0007669"/>
    <property type="project" value="TreeGrafter"/>
</dbReference>
<evidence type="ECO:0000256" key="5">
    <source>
        <dbReference type="ARBA" id="ARBA00022496"/>
    </source>
</evidence>
<evidence type="ECO:0000256" key="12">
    <source>
        <dbReference type="ARBA" id="ARBA00023170"/>
    </source>
</evidence>
<dbReference type="InterPro" id="IPR000531">
    <property type="entry name" value="Beta-barrel_TonB"/>
</dbReference>
<dbReference type="GO" id="GO:0038023">
    <property type="term" value="F:signaling receptor activity"/>
    <property type="evidence" value="ECO:0007669"/>
    <property type="project" value="InterPro"/>
</dbReference>
<dbReference type="PROSITE" id="PS52016">
    <property type="entry name" value="TONB_DEPENDENT_REC_3"/>
    <property type="match status" value="1"/>
</dbReference>
<dbReference type="CDD" id="cd01347">
    <property type="entry name" value="ligand_gated_channel"/>
    <property type="match status" value="1"/>
</dbReference>
<evidence type="ECO:0000256" key="6">
    <source>
        <dbReference type="ARBA" id="ARBA00022692"/>
    </source>
</evidence>
<dbReference type="FunFam" id="2.170.130.10:FF:000001">
    <property type="entry name" value="Catecholate siderophore TonB-dependent receptor"/>
    <property type="match status" value="1"/>
</dbReference>
<evidence type="ECO:0000259" key="18">
    <source>
        <dbReference type="Pfam" id="PF00593"/>
    </source>
</evidence>
<dbReference type="PANTHER" id="PTHR32552">
    <property type="entry name" value="FERRICHROME IRON RECEPTOR-RELATED"/>
    <property type="match status" value="1"/>
</dbReference>
<evidence type="ECO:0000259" key="19">
    <source>
        <dbReference type="Pfam" id="PF07715"/>
    </source>
</evidence>
<feature type="domain" description="TonB-dependent receptor plug" evidence="19">
    <location>
        <begin position="89"/>
        <end position="187"/>
    </location>
</feature>
<feature type="chain" id="PRO_5025571455" evidence="17">
    <location>
        <begin position="42"/>
        <end position="733"/>
    </location>
</feature>
<dbReference type="AlphaFoldDB" id="A0A679JDM4"/>
<sequence>MTSKKHRRPAGRPTWRLSHTRRATLAATAVALSAAVPGAYADEKDEAGEPRRALPTVTVSGDAGETATGPVTGFVARRGGTATKTDTPLIETPQAISVVTRDQMEAQSALTLRETTNYTAGVVSSYFDSRVDSFKVRGGDAIQYLDGLQRSYGTYNTTRADPYTLERVELLRGPSSVLYGQGGIGGVLNLVSKRPQPELQREVQVQAGSHNRKQVAADFTGPLDAEGKWLYRLVAVNRDSGTQVDHVPDDRILLAPSLTWRPSADTSLTLQALYQKDKSGSLIGFFPWQGTLLPSLYGQIPTSTFTGEPGFDRYDTRNTSLGYLFSHRFNDTWTFRQNLRSTESKVLYNSSYTSFTADRLTGRPARPVFNADQRTIERDLIVQLNGGKMVLLDNQAEAHFKTGAVDHTLLVGADFQRNETSQSTGRGSAGALDVYAPVYGNYTPPAFLTRQPSVLQKQAGIYVQDQVKYGRWIGLLGLRHDKATTDTEGRPAAAADDKATTKRAGLVYLADGGWAPYLSYAESFLPLGGVDVNNTPFKPQRGKQWEAGVKWEPEGQRTSLMAAVYDLRDTNRKTTDPTNPLNSIQLGEVHVKGLELEYKGSIGRDWDWIASYAYTDARVSRSNGTDLGKRISGVPKHTASAWLMRRFSIGGVPGFSVGGGVRYLGKSWDGMDANPVPSVTLLDAMFAWDNGPLRLALNVGNLTDKVQLTTCLARGDCFYGQRRTVTATATYRF</sequence>
<dbReference type="SUPFAM" id="SSF56935">
    <property type="entry name" value="Porins"/>
    <property type="match status" value="1"/>
</dbReference>
<dbReference type="PANTHER" id="PTHR32552:SF68">
    <property type="entry name" value="FERRICHROME OUTER MEMBRANE TRANSPORTER_PHAGE RECEPTOR"/>
    <property type="match status" value="1"/>
</dbReference>
<evidence type="ECO:0000256" key="13">
    <source>
        <dbReference type="ARBA" id="ARBA00023237"/>
    </source>
</evidence>
<dbReference type="Gene3D" id="2.170.130.10">
    <property type="entry name" value="TonB-dependent receptor, plug domain"/>
    <property type="match status" value="1"/>
</dbReference>
<evidence type="ECO:0000256" key="15">
    <source>
        <dbReference type="RuleBase" id="RU003357"/>
    </source>
</evidence>
<dbReference type="GO" id="GO:0009279">
    <property type="term" value="C:cell outer membrane"/>
    <property type="evidence" value="ECO:0007669"/>
    <property type="project" value="UniProtKB-SubCell"/>
</dbReference>